<organism evidence="2">
    <name type="scientific">Timema poppense</name>
    <name type="common">Walking stick</name>
    <dbReference type="NCBI Taxonomy" id="170557"/>
    <lineage>
        <taxon>Eukaryota</taxon>
        <taxon>Metazoa</taxon>
        <taxon>Ecdysozoa</taxon>
        <taxon>Arthropoda</taxon>
        <taxon>Hexapoda</taxon>
        <taxon>Insecta</taxon>
        <taxon>Pterygota</taxon>
        <taxon>Neoptera</taxon>
        <taxon>Polyneoptera</taxon>
        <taxon>Phasmatodea</taxon>
        <taxon>Timematodea</taxon>
        <taxon>Timematoidea</taxon>
        <taxon>Timematidae</taxon>
        <taxon>Timema</taxon>
    </lineage>
</organism>
<evidence type="ECO:0000313" key="2">
    <source>
        <dbReference type="EMBL" id="CAD7410459.1"/>
    </source>
</evidence>
<protein>
    <submittedName>
        <fullName evidence="2">Uncharacterized protein</fullName>
    </submittedName>
</protein>
<feature type="compositionally biased region" description="Polar residues" evidence="1">
    <location>
        <begin position="127"/>
        <end position="137"/>
    </location>
</feature>
<sequence>MAVTMKRRTQFTLYTAANGQRVASSNNIDCAQEFTESPLELPVDCHLDDSLPGLLYRHQQVSPHSPGKRVPGIASINLLSENLPTDMSDTTDSDADKHGGHFTLASAVSTVTTDKMNVHKRADSHHSQTSADSFDAY</sequence>
<name>A0A7R9D9A8_TIMPO</name>
<feature type="region of interest" description="Disordered" evidence="1">
    <location>
        <begin position="118"/>
        <end position="137"/>
    </location>
</feature>
<accession>A0A7R9D9A8</accession>
<proteinExistence type="predicted"/>
<dbReference type="EMBL" id="OD004772">
    <property type="protein sequence ID" value="CAD7410459.1"/>
    <property type="molecule type" value="Genomic_DNA"/>
</dbReference>
<evidence type="ECO:0000256" key="1">
    <source>
        <dbReference type="SAM" id="MobiDB-lite"/>
    </source>
</evidence>
<dbReference type="AlphaFoldDB" id="A0A7R9D9A8"/>
<gene>
    <name evidence="2" type="ORF">TPSB3V08_LOCUS7356</name>
</gene>
<reference evidence="2" key="1">
    <citation type="submission" date="2020-11" db="EMBL/GenBank/DDBJ databases">
        <authorList>
            <person name="Tran Van P."/>
        </authorList>
    </citation>
    <scope>NUCLEOTIDE SEQUENCE</scope>
</reference>